<proteinExistence type="predicted"/>
<feature type="compositionally biased region" description="Pro residues" evidence="1">
    <location>
        <begin position="64"/>
        <end position="75"/>
    </location>
</feature>
<evidence type="ECO:0008006" key="4">
    <source>
        <dbReference type="Google" id="ProtNLM"/>
    </source>
</evidence>
<dbReference type="Proteomes" id="UP000035366">
    <property type="component" value="Chromosome"/>
</dbReference>
<dbReference type="RefSeq" id="WP_208899303.1">
    <property type="nucleotide sequence ID" value="NZ_CP011497.1"/>
</dbReference>
<feature type="region of interest" description="Disordered" evidence="1">
    <location>
        <begin position="59"/>
        <end position="82"/>
    </location>
</feature>
<sequence>MATLLTGILLGILLSRTAAGLLSGAFGRRAVSLAASGTPAAVAQLLVRCCRRLRRTCLPDTAPSSPPRCGRPPPSRCCADAH</sequence>
<evidence type="ECO:0000313" key="3">
    <source>
        <dbReference type="Proteomes" id="UP000035366"/>
    </source>
</evidence>
<accession>A0ABN4GEW9</accession>
<gene>
    <name evidence="2" type="ORF">ABB07_15570</name>
</gene>
<keyword evidence="3" id="KW-1185">Reference proteome</keyword>
<evidence type="ECO:0000256" key="1">
    <source>
        <dbReference type="SAM" id="MobiDB-lite"/>
    </source>
</evidence>
<dbReference type="EMBL" id="CP011497">
    <property type="protein sequence ID" value="AKJ11397.1"/>
    <property type="molecule type" value="Genomic_DNA"/>
</dbReference>
<reference evidence="2 3" key="1">
    <citation type="journal article" date="2015" name="ISME J.">
        <title>Draft Genome Sequence of Streptomyces incarnatus NRRL8089, which Produces the Nucleoside Antibiotic Sinefungin.</title>
        <authorList>
            <person name="Oshima K."/>
            <person name="Hattori M."/>
            <person name="Shimizu H."/>
            <person name="Fukuda K."/>
            <person name="Nemoto M."/>
            <person name="Inagaki K."/>
            <person name="Tamura T."/>
        </authorList>
    </citation>
    <scope>NUCLEOTIDE SEQUENCE [LARGE SCALE GENOMIC DNA]</scope>
    <source>
        <strain evidence="2 3">NRRL 8089</strain>
    </source>
</reference>
<name>A0ABN4GEW9_9ACTN</name>
<evidence type="ECO:0000313" key="2">
    <source>
        <dbReference type="EMBL" id="AKJ11397.1"/>
    </source>
</evidence>
<protein>
    <recommendedName>
        <fullName evidence="4">Cation/H+ exchanger domain-containing protein</fullName>
    </recommendedName>
</protein>
<organism evidence="2 3">
    <name type="scientific">Streptomyces incarnatus</name>
    <dbReference type="NCBI Taxonomy" id="665007"/>
    <lineage>
        <taxon>Bacteria</taxon>
        <taxon>Bacillati</taxon>
        <taxon>Actinomycetota</taxon>
        <taxon>Actinomycetes</taxon>
        <taxon>Kitasatosporales</taxon>
        <taxon>Streptomycetaceae</taxon>
        <taxon>Streptomyces</taxon>
    </lineage>
</organism>